<dbReference type="InterPro" id="IPR036291">
    <property type="entry name" value="NAD(P)-bd_dom_sf"/>
</dbReference>
<dbReference type="Gene3D" id="3.40.50.720">
    <property type="entry name" value="NAD(P)-binding Rossmann-like Domain"/>
    <property type="match status" value="1"/>
</dbReference>
<evidence type="ECO:0000313" key="3">
    <source>
        <dbReference type="EMBL" id="CAB4741574.1"/>
    </source>
</evidence>
<gene>
    <name evidence="3" type="ORF">UFOPK2754_01213</name>
    <name evidence="4" type="ORF">UFOPK3139_00100</name>
    <name evidence="5" type="ORF">UFOPK3543_01202</name>
    <name evidence="6" type="ORF">UFOPK3967_00045</name>
</gene>
<protein>
    <submittedName>
        <fullName evidence="4">Unannotated protein</fullName>
    </submittedName>
</protein>
<organism evidence="4">
    <name type="scientific">freshwater metagenome</name>
    <dbReference type="NCBI Taxonomy" id="449393"/>
    <lineage>
        <taxon>unclassified sequences</taxon>
        <taxon>metagenomes</taxon>
        <taxon>ecological metagenomes</taxon>
    </lineage>
</organism>
<dbReference type="Pfam" id="PF13561">
    <property type="entry name" value="adh_short_C2"/>
    <property type="match status" value="1"/>
</dbReference>
<dbReference type="PRINTS" id="PR00080">
    <property type="entry name" value="SDRFAMILY"/>
</dbReference>
<evidence type="ECO:0000256" key="1">
    <source>
        <dbReference type="ARBA" id="ARBA00006484"/>
    </source>
</evidence>
<dbReference type="InterPro" id="IPR020904">
    <property type="entry name" value="Sc_DH/Rdtase_CS"/>
</dbReference>
<sequence>MGKTAIVAGGGRGIGEAISLVLADAGAAVMVVDKVAERAERVTAEVTARGGRACALVANLRDDAELAAIVPATVDAFGAVDILVNVAGGMRAGWRPLRESEASDWDFVFRQNVRWVQLLSVAAADRMVAQGAGGSIVSIGSVSGVFGAPNHAAYGAAKAALIHLMKSLALEYGRFGVRANAVSPGSIRTPAVAGLITPEQQERDDLTTALGRAGTPDDIARAVLFFASDLARFVTGQMLVVDGGATVRFPLLSPGAHPSESLT</sequence>
<dbReference type="EMBL" id="CAFABA010000002">
    <property type="protein sequence ID" value="CAB4812680.1"/>
    <property type="molecule type" value="Genomic_DNA"/>
</dbReference>
<comment type="similarity">
    <text evidence="1">Belongs to the short-chain dehydrogenases/reductases (SDR) family.</text>
</comment>
<dbReference type="PROSITE" id="PS00061">
    <property type="entry name" value="ADH_SHORT"/>
    <property type="match status" value="1"/>
</dbReference>
<evidence type="ECO:0000256" key="2">
    <source>
        <dbReference type="ARBA" id="ARBA00023002"/>
    </source>
</evidence>
<name>A0A6J6YT79_9ZZZZ</name>
<dbReference type="EMBL" id="CAEZYR010000037">
    <property type="protein sequence ID" value="CAB4741574.1"/>
    <property type="molecule type" value="Genomic_DNA"/>
</dbReference>
<dbReference type="PANTHER" id="PTHR24321">
    <property type="entry name" value="DEHYDROGENASES, SHORT CHAIN"/>
    <property type="match status" value="1"/>
</dbReference>
<evidence type="ECO:0000313" key="6">
    <source>
        <dbReference type="EMBL" id="CAB4975790.1"/>
    </source>
</evidence>
<dbReference type="EMBL" id="CAFBOS010000001">
    <property type="protein sequence ID" value="CAB4975790.1"/>
    <property type="molecule type" value="Genomic_DNA"/>
</dbReference>
<dbReference type="GO" id="GO:0016491">
    <property type="term" value="F:oxidoreductase activity"/>
    <property type="evidence" value="ECO:0007669"/>
    <property type="project" value="UniProtKB-KW"/>
</dbReference>
<dbReference type="EMBL" id="CAFBMH010000035">
    <property type="protein sequence ID" value="CAB4906810.1"/>
    <property type="molecule type" value="Genomic_DNA"/>
</dbReference>
<dbReference type="CDD" id="cd05233">
    <property type="entry name" value="SDR_c"/>
    <property type="match status" value="1"/>
</dbReference>
<dbReference type="AlphaFoldDB" id="A0A6J6YT79"/>
<accession>A0A6J6YT79</accession>
<reference evidence="4" key="1">
    <citation type="submission" date="2020-05" db="EMBL/GenBank/DDBJ databases">
        <authorList>
            <person name="Chiriac C."/>
            <person name="Salcher M."/>
            <person name="Ghai R."/>
            <person name="Kavagutti S V."/>
        </authorList>
    </citation>
    <scope>NUCLEOTIDE SEQUENCE</scope>
</reference>
<evidence type="ECO:0000313" key="5">
    <source>
        <dbReference type="EMBL" id="CAB4906810.1"/>
    </source>
</evidence>
<dbReference type="InterPro" id="IPR002347">
    <property type="entry name" value="SDR_fam"/>
</dbReference>
<proteinExistence type="inferred from homology"/>
<keyword evidence="2" id="KW-0560">Oxidoreductase</keyword>
<evidence type="ECO:0000313" key="4">
    <source>
        <dbReference type="EMBL" id="CAB4812680.1"/>
    </source>
</evidence>
<dbReference type="SUPFAM" id="SSF51735">
    <property type="entry name" value="NAD(P)-binding Rossmann-fold domains"/>
    <property type="match status" value="1"/>
</dbReference>
<dbReference type="PANTHER" id="PTHR24321:SF8">
    <property type="entry name" value="ESTRADIOL 17-BETA-DEHYDROGENASE 8-RELATED"/>
    <property type="match status" value="1"/>
</dbReference>
<dbReference type="PRINTS" id="PR00081">
    <property type="entry name" value="GDHRDH"/>
</dbReference>
<dbReference type="FunFam" id="3.40.50.720:FF:000084">
    <property type="entry name" value="Short-chain dehydrogenase reductase"/>
    <property type="match status" value="1"/>
</dbReference>